<dbReference type="InterPro" id="IPR010290">
    <property type="entry name" value="TM_effector"/>
</dbReference>
<dbReference type="InterPro" id="IPR036259">
    <property type="entry name" value="MFS_trans_sf"/>
</dbReference>
<dbReference type="PANTHER" id="PTHR23513">
    <property type="entry name" value="INTEGRAL MEMBRANE EFFLUX PROTEIN-RELATED"/>
    <property type="match status" value="1"/>
</dbReference>
<evidence type="ECO:0000259" key="8">
    <source>
        <dbReference type="PROSITE" id="PS50850"/>
    </source>
</evidence>
<dbReference type="PANTHER" id="PTHR23513:SF6">
    <property type="entry name" value="MAJOR FACILITATOR SUPERFAMILY ASSOCIATED DOMAIN-CONTAINING PROTEIN"/>
    <property type="match status" value="1"/>
</dbReference>
<dbReference type="AlphaFoldDB" id="A0AA35RJF7"/>
<feature type="transmembrane region" description="Helical" evidence="7">
    <location>
        <begin position="198"/>
        <end position="220"/>
    </location>
</feature>
<dbReference type="Pfam" id="PF05977">
    <property type="entry name" value="MFS_3"/>
    <property type="match status" value="1"/>
</dbReference>
<dbReference type="SUPFAM" id="SSF103473">
    <property type="entry name" value="MFS general substrate transporter"/>
    <property type="match status" value="1"/>
</dbReference>
<dbReference type="GO" id="GO:0022857">
    <property type="term" value="F:transmembrane transporter activity"/>
    <property type="evidence" value="ECO:0007669"/>
    <property type="project" value="InterPro"/>
</dbReference>
<reference evidence="9" key="1">
    <citation type="submission" date="2023-03" db="EMBL/GenBank/DDBJ databases">
        <authorList>
            <person name="Steffen K."/>
            <person name="Cardenas P."/>
        </authorList>
    </citation>
    <scope>NUCLEOTIDE SEQUENCE</scope>
</reference>
<evidence type="ECO:0000313" key="9">
    <source>
        <dbReference type="EMBL" id="CAI8012244.1"/>
    </source>
</evidence>
<feature type="transmembrane region" description="Helical" evidence="7">
    <location>
        <begin position="52"/>
        <end position="71"/>
    </location>
</feature>
<name>A0AA35RJF7_GEOBA</name>
<keyword evidence="3" id="KW-1003">Cell membrane</keyword>
<feature type="transmembrane region" description="Helical" evidence="7">
    <location>
        <begin position="144"/>
        <end position="164"/>
    </location>
</feature>
<keyword evidence="10" id="KW-1185">Reference proteome</keyword>
<protein>
    <submittedName>
        <fullName evidence="9">Enterobactin exporter EntS</fullName>
    </submittedName>
</protein>
<evidence type="ECO:0000256" key="5">
    <source>
        <dbReference type="ARBA" id="ARBA00022989"/>
    </source>
</evidence>
<feature type="domain" description="Major facilitator superfamily (MFS) profile" evidence="8">
    <location>
        <begin position="1"/>
        <end position="263"/>
    </location>
</feature>
<evidence type="ECO:0000256" key="7">
    <source>
        <dbReference type="SAM" id="Phobius"/>
    </source>
</evidence>
<evidence type="ECO:0000256" key="4">
    <source>
        <dbReference type="ARBA" id="ARBA00022692"/>
    </source>
</evidence>
<evidence type="ECO:0000256" key="1">
    <source>
        <dbReference type="ARBA" id="ARBA00004651"/>
    </source>
</evidence>
<dbReference type="GO" id="GO:0005886">
    <property type="term" value="C:plasma membrane"/>
    <property type="evidence" value="ECO:0007669"/>
    <property type="project" value="UniProtKB-SubCell"/>
</dbReference>
<feature type="transmembrane region" description="Helical" evidence="7">
    <location>
        <begin position="116"/>
        <end position="138"/>
    </location>
</feature>
<keyword evidence="6 7" id="KW-0472">Membrane</keyword>
<dbReference type="Proteomes" id="UP001174909">
    <property type="component" value="Unassembled WGS sequence"/>
</dbReference>
<evidence type="ECO:0000256" key="6">
    <source>
        <dbReference type="ARBA" id="ARBA00023136"/>
    </source>
</evidence>
<keyword evidence="5 7" id="KW-1133">Transmembrane helix</keyword>
<feature type="transmembrane region" description="Helical" evidence="7">
    <location>
        <begin position="77"/>
        <end position="95"/>
    </location>
</feature>
<proteinExistence type="predicted"/>
<comment type="caution">
    <text evidence="9">The sequence shown here is derived from an EMBL/GenBank/DDBJ whole genome shotgun (WGS) entry which is preliminary data.</text>
</comment>
<evidence type="ECO:0000256" key="2">
    <source>
        <dbReference type="ARBA" id="ARBA00022448"/>
    </source>
</evidence>
<gene>
    <name evidence="9" type="ORF">GBAR_LOCUS7859</name>
</gene>
<dbReference type="PROSITE" id="PS50850">
    <property type="entry name" value="MFS"/>
    <property type="match status" value="1"/>
</dbReference>
<dbReference type="InterPro" id="IPR020846">
    <property type="entry name" value="MFS_dom"/>
</dbReference>
<accession>A0AA35RJF7</accession>
<dbReference type="Gene3D" id="1.20.1250.20">
    <property type="entry name" value="MFS general substrate transporter like domains"/>
    <property type="match status" value="1"/>
</dbReference>
<comment type="subcellular location">
    <subcellularLocation>
        <location evidence="1">Cell membrane</location>
        <topology evidence="1">Multi-pass membrane protein</topology>
    </subcellularLocation>
</comment>
<keyword evidence="2" id="KW-0813">Transport</keyword>
<organism evidence="9 10">
    <name type="scientific">Geodia barretti</name>
    <name type="common">Barrett's horny sponge</name>
    <dbReference type="NCBI Taxonomy" id="519541"/>
    <lineage>
        <taxon>Eukaryota</taxon>
        <taxon>Metazoa</taxon>
        <taxon>Porifera</taxon>
        <taxon>Demospongiae</taxon>
        <taxon>Heteroscleromorpha</taxon>
        <taxon>Tetractinellida</taxon>
        <taxon>Astrophorina</taxon>
        <taxon>Geodiidae</taxon>
        <taxon>Geodia</taxon>
    </lineage>
</organism>
<evidence type="ECO:0000313" key="10">
    <source>
        <dbReference type="Proteomes" id="UP001174909"/>
    </source>
</evidence>
<sequence length="263" mass="28913">MLTAGWLVRSLTTNSPYSTFFVVTVGGMAMLPGLAMAPIAGTLGDRLDRRKLVIGIQCFMAILSFLFAILVGQQLVSVFHVYLYVFLGGICLSITQTNRMALIANTVPREAMANAFATNVLTIPGTRMIGPFVGGILITTLGFFWNFTLESILYVGTVIAYLPMKTPYTQRSRKAQAETSFLSDLIESFTYVWKDKRVLLYITLLGFIPNTILEPAMFLLPVFTSEVLKQGADVGGYLVAINGIGRFADGVVHRILWLHLPQG</sequence>
<dbReference type="EMBL" id="CASHTH010001174">
    <property type="protein sequence ID" value="CAI8012244.1"/>
    <property type="molecule type" value="Genomic_DNA"/>
</dbReference>
<evidence type="ECO:0000256" key="3">
    <source>
        <dbReference type="ARBA" id="ARBA00022475"/>
    </source>
</evidence>
<keyword evidence="4 7" id="KW-0812">Transmembrane</keyword>
<feature type="transmembrane region" description="Helical" evidence="7">
    <location>
        <begin position="20"/>
        <end position="40"/>
    </location>
</feature>